<dbReference type="InterPro" id="IPR010005">
    <property type="entry name" value="Formate_DH_maturation_HycH"/>
</dbReference>
<keyword evidence="2" id="KW-1185">Reference proteome</keyword>
<dbReference type="Pfam" id="PF07450">
    <property type="entry name" value="HycH"/>
    <property type="match status" value="1"/>
</dbReference>
<dbReference type="Proteomes" id="UP000006457">
    <property type="component" value="Unassembled WGS sequence"/>
</dbReference>
<dbReference type="eggNOG" id="ENOG502ZBMB">
    <property type="taxonomic scope" value="Bacteria"/>
</dbReference>
<gene>
    <name evidence="1" type="ORF">HMPREF1052_0906</name>
</gene>
<dbReference type="OrthoDB" id="3173483at2"/>
<dbReference type="RefSeq" id="WP_005760593.1">
    <property type="nucleotide sequence ID" value="NZ_AJSX01000030.1"/>
</dbReference>
<organism evidence="1 2">
    <name type="scientific">Pasteurella bettyae CCUG 2042</name>
    <dbReference type="NCBI Taxonomy" id="1095749"/>
    <lineage>
        <taxon>Bacteria</taxon>
        <taxon>Pseudomonadati</taxon>
        <taxon>Pseudomonadota</taxon>
        <taxon>Gammaproteobacteria</taxon>
        <taxon>Pasteurellales</taxon>
        <taxon>Pasteurellaceae</taxon>
        <taxon>Pasteurella</taxon>
    </lineage>
</organism>
<keyword evidence="1" id="KW-0456">Lyase</keyword>
<protein>
    <submittedName>
        <fullName evidence="1">Formate hydrogenlyase maturation protein HycH</fullName>
    </submittedName>
</protein>
<evidence type="ECO:0000313" key="1">
    <source>
        <dbReference type="EMBL" id="EIJ69440.1"/>
    </source>
</evidence>
<sequence>MTTQVIFYLLNQRFMEKEERDDIPEEAKQVVYYSLAIGHHVGIVDCFKKLIVCDYDEYQKFVESFPEGEARRKFAGLIKFGEIVIDVSHVNLLAKALDDNKGNFSLLHQQWAETLLDTLASIQREPVMYIMVKRRDNKE</sequence>
<dbReference type="GO" id="GO:0016829">
    <property type="term" value="F:lyase activity"/>
    <property type="evidence" value="ECO:0007669"/>
    <property type="project" value="UniProtKB-KW"/>
</dbReference>
<dbReference type="EMBL" id="AJSX01000030">
    <property type="protein sequence ID" value="EIJ69440.1"/>
    <property type="molecule type" value="Genomic_DNA"/>
</dbReference>
<accession>I3DCJ7</accession>
<dbReference type="NCBIfam" id="NF011664">
    <property type="entry name" value="PRK15084.1"/>
    <property type="match status" value="1"/>
</dbReference>
<dbReference type="AlphaFoldDB" id="I3DCJ7"/>
<comment type="caution">
    <text evidence="1">The sequence shown here is derived from an EMBL/GenBank/DDBJ whole genome shotgun (WGS) entry which is preliminary data.</text>
</comment>
<dbReference type="PATRIC" id="fig|1095749.3.peg.1105"/>
<name>I3DCJ7_9PAST</name>
<evidence type="ECO:0000313" key="2">
    <source>
        <dbReference type="Proteomes" id="UP000006457"/>
    </source>
</evidence>
<proteinExistence type="predicted"/>
<reference evidence="1 2" key="1">
    <citation type="submission" date="2012-03" db="EMBL/GenBank/DDBJ databases">
        <authorList>
            <person name="Harkins D.M."/>
            <person name="Madupu R."/>
            <person name="Durkin A.S."/>
            <person name="Torralba M."/>
            <person name="Methe B."/>
            <person name="Sutton G.G."/>
            <person name="Nelson K.E."/>
        </authorList>
    </citation>
    <scope>NUCLEOTIDE SEQUENCE [LARGE SCALE GENOMIC DNA]</scope>
    <source>
        <strain evidence="1 2">CCUG 2042</strain>
    </source>
</reference>